<protein>
    <submittedName>
        <fullName evidence="2">Uncharacterized protein</fullName>
    </submittedName>
</protein>
<evidence type="ECO:0000313" key="2">
    <source>
        <dbReference type="EMBL" id="CBH76601.1"/>
    </source>
</evidence>
<evidence type="ECO:0000256" key="1">
    <source>
        <dbReference type="SAM" id="MobiDB-lite"/>
    </source>
</evidence>
<name>E6PJD9_9ZZZZ</name>
<reference evidence="2" key="1">
    <citation type="submission" date="2009-10" db="EMBL/GenBank/DDBJ databases">
        <title>Diversity of trophic interactions inside an arsenic-rich microbial ecosystem.</title>
        <authorList>
            <person name="Bertin P.N."/>
            <person name="Heinrich-Salmeron A."/>
            <person name="Pelletier E."/>
            <person name="Goulhen-Chollet F."/>
            <person name="Arsene-Ploetze F."/>
            <person name="Gallien S."/>
            <person name="Calteau A."/>
            <person name="Vallenet D."/>
            <person name="Casiot C."/>
            <person name="Chane-Woon-Ming B."/>
            <person name="Giloteaux L."/>
            <person name="Barakat M."/>
            <person name="Bonnefoy V."/>
            <person name="Bruneel O."/>
            <person name="Chandler M."/>
            <person name="Cleiss J."/>
            <person name="Duran R."/>
            <person name="Elbaz-Poulichet F."/>
            <person name="Fonknechten N."/>
            <person name="Lauga B."/>
            <person name="Mornico D."/>
            <person name="Ortet P."/>
            <person name="Schaeffer C."/>
            <person name="Siguier P."/>
            <person name="Alexander Thil Smith A."/>
            <person name="Van Dorsselaer A."/>
            <person name="Weissenbach J."/>
            <person name="Medigue C."/>
            <person name="Le Paslier D."/>
        </authorList>
    </citation>
    <scope>NUCLEOTIDE SEQUENCE</scope>
</reference>
<organism evidence="2">
    <name type="scientific">mine drainage metagenome</name>
    <dbReference type="NCBI Taxonomy" id="410659"/>
    <lineage>
        <taxon>unclassified sequences</taxon>
        <taxon>metagenomes</taxon>
        <taxon>ecological metagenomes</taxon>
    </lineage>
</organism>
<gene>
    <name evidence="2" type="ORF">CARN1_2388</name>
</gene>
<proteinExistence type="predicted"/>
<dbReference type="AlphaFoldDB" id="E6PJD9"/>
<feature type="region of interest" description="Disordered" evidence="1">
    <location>
        <begin position="35"/>
        <end position="60"/>
    </location>
</feature>
<comment type="caution">
    <text evidence="2">The sequence shown here is derived from an EMBL/GenBank/DDBJ whole genome shotgun (WGS) entry which is preliminary data.</text>
</comment>
<accession>E6PJD9</accession>
<dbReference type="EMBL" id="CABL01000021">
    <property type="protein sequence ID" value="CBH76601.1"/>
    <property type="molecule type" value="Genomic_DNA"/>
</dbReference>
<sequence length="93" mass="10044">MRILTCRPLCRPSVRRCGSASPSVSTAWMRHSAGRGWGGVGDGQATKTRKAWGQSGAVGTAGAMERPVSAVASWLGERRNPHDWTVRFLLSHL</sequence>